<feature type="region of interest" description="Disordered" evidence="6">
    <location>
        <begin position="1"/>
        <end position="23"/>
    </location>
</feature>
<evidence type="ECO:0000259" key="8">
    <source>
        <dbReference type="Pfam" id="PF01490"/>
    </source>
</evidence>
<feature type="transmembrane region" description="Helical" evidence="7">
    <location>
        <begin position="276"/>
        <end position="299"/>
    </location>
</feature>
<evidence type="ECO:0000313" key="9">
    <source>
        <dbReference type="EMBL" id="KKY18875.1"/>
    </source>
</evidence>
<gene>
    <name evidence="9" type="ORF">UCRPC4_g04720</name>
</gene>
<comment type="similarity">
    <text evidence="2">Belongs to the amino acid/polyamine transporter 2 family.</text>
</comment>
<dbReference type="InterPro" id="IPR013057">
    <property type="entry name" value="AA_transpt_TM"/>
</dbReference>
<evidence type="ECO:0000256" key="1">
    <source>
        <dbReference type="ARBA" id="ARBA00004141"/>
    </source>
</evidence>
<dbReference type="GO" id="GO:0015179">
    <property type="term" value="F:L-amino acid transmembrane transporter activity"/>
    <property type="evidence" value="ECO:0007669"/>
    <property type="project" value="TreeGrafter"/>
</dbReference>
<dbReference type="Proteomes" id="UP000053317">
    <property type="component" value="Unassembled WGS sequence"/>
</dbReference>
<dbReference type="EMBL" id="LCWF01000114">
    <property type="protein sequence ID" value="KKY18875.1"/>
    <property type="molecule type" value="Genomic_DNA"/>
</dbReference>
<reference evidence="9 10" key="1">
    <citation type="submission" date="2015-05" db="EMBL/GenBank/DDBJ databases">
        <title>Distinctive expansion of gene families associated with plant cell wall degradation and secondary metabolism in the genomes of grapevine trunk pathogens.</title>
        <authorList>
            <person name="Lawrence D.P."/>
            <person name="Travadon R."/>
            <person name="Rolshausen P.E."/>
            <person name="Baumgartner K."/>
        </authorList>
    </citation>
    <scope>NUCLEOTIDE SEQUENCE [LARGE SCALE GENOMIC DNA]</scope>
    <source>
        <strain evidence="9">UCRPC4</strain>
    </source>
</reference>
<accession>A0A0G2GQ00</accession>
<dbReference type="Pfam" id="PF01490">
    <property type="entry name" value="Aa_trans"/>
    <property type="match status" value="1"/>
</dbReference>
<evidence type="ECO:0000256" key="6">
    <source>
        <dbReference type="SAM" id="MobiDB-lite"/>
    </source>
</evidence>
<protein>
    <submittedName>
        <fullName evidence="9">Putative amino acid permease</fullName>
    </submittedName>
</protein>
<dbReference type="GO" id="GO:0016020">
    <property type="term" value="C:membrane"/>
    <property type="evidence" value="ECO:0007669"/>
    <property type="project" value="UniProtKB-SubCell"/>
</dbReference>
<dbReference type="AlphaFoldDB" id="A0A0G2GQ00"/>
<evidence type="ECO:0000256" key="2">
    <source>
        <dbReference type="ARBA" id="ARBA00008066"/>
    </source>
</evidence>
<feature type="transmembrane region" description="Helical" evidence="7">
    <location>
        <begin position="389"/>
        <end position="411"/>
    </location>
</feature>
<evidence type="ECO:0000313" key="10">
    <source>
        <dbReference type="Proteomes" id="UP000053317"/>
    </source>
</evidence>
<comment type="caution">
    <text evidence="9">The sequence shown here is derived from an EMBL/GenBank/DDBJ whole genome shotgun (WGS) entry which is preliminary data.</text>
</comment>
<organism evidence="9 10">
    <name type="scientific">Phaeomoniella chlamydospora</name>
    <name type="common">Phaeoacremonium chlamydosporum</name>
    <dbReference type="NCBI Taxonomy" id="158046"/>
    <lineage>
        <taxon>Eukaryota</taxon>
        <taxon>Fungi</taxon>
        <taxon>Dikarya</taxon>
        <taxon>Ascomycota</taxon>
        <taxon>Pezizomycotina</taxon>
        <taxon>Eurotiomycetes</taxon>
        <taxon>Chaetothyriomycetidae</taxon>
        <taxon>Phaeomoniellales</taxon>
        <taxon>Phaeomoniellaceae</taxon>
        <taxon>Phaeomoniella</taxon>
    </lineage>
</organism>
<evidence type="ECO:0000256" key="7">
    <source>
        <dbReference type="SAM" id="Phobius"/>
    </source>
</evidence>
<feature type="transmembrane region" description="Helical" evidence="7">
    <location>
        <begin position="159"/>
        <end position="179"/>
    </location>
</feature>
<feature type="domain" description="Amino acid transporter transmembrane" evidence="8">
    <location>
        <begin position="47"/>
        <end position="448"/>
    </location>
</feature>
<keyword evidence="3 7" id="KW-0812">Transmembrane</keyword>
<keyword evidence="4 7" id="KW-1133">Transmembrane helix</keyword>
<feature type="compositionally biased region" description="Basic and acidic residues" evidence="6">
    <location>
        <begin position="1"/>
        <end position="14"/>
    </location>
</feature>
<dbReference type="OrthoDB" id="294730at2759"/>
<sequence>MAESNYDEKKEERVYGNGDEVDSDGSSLNAFTALVAEDHRHEIKLRTMSWQKAAWLLAGDQVCLAIMAQSWSLSVLGWVPGIITMVIAGILFWITSLTMHKFIMKHPEIRDICDFGYYAFGRSRIAYGFTAFMLLANNILLIGFHILTGAKVLNTLSDHSLCTVIFSVITMIMGIVMSAPRTLHHVSFMSMFSAACMGIAILLFLVFAGIEKAPLYGYNGNYPTDGLVKTYAFPLAGTTWVNCMNAVLNITFLWVPQILFPTFISEMERPQDFPKSLAVLAAISAILFIVPPAIGFRYLGQYSTAPAFGSLGVVTYKKASFAFVIVPTLVIGVIYANVSAKFIYSRVMGQSRHAHSNTVIGWGVWAAVMTGIWVIAFIFAEVIPSMGDFLSLLGAAFDSFFGFIFFAVAYWQIYKRNLFSGAFRSVMTVIHVFVLLCGLFLLGPGLYAAVEAIIADYSAGTSPAFSCANVSI</sequence>
<proteinExistence type="inferred from homology"/>
<comment type="subcellular location">
    <subcellularLocation>
        <location evidence="1">Membrane</location>
        <topology evidence="1">Multi-pass membrane protein</topology>
    </subcellularLocation>
</comment>
<evidence type="ECO:0000256" key="5">
    <source>
        <dbReference type="ARBA" id="ARBA00023136"/>
    </source>
</evidence>
<keyword evidence="10" id="KW-1185">Reference proteome</keyword>
<feature type="transmembrane region" description="Helical" evidence="7">
    <location>
        <begin position="78"/>
        <end position="104"/>
    </location>
</feature>
<evidence type="ECO:0000256" key="4">
    <source>
        <dbReference type="ARBA" id="ARBA00022989"/>
    </source>
</evidence>
<dbReference type="PANTHER" id="PTHR22950">
    <property type="entry name" value="AMINO ACID TRANSPORTER"/>
    <property type="match status" value="1"/>
</dbReference>
<reference evidence="9 10" key="2">
    <citation type="submission" date="2015-05" db="EMBL/GenBank/DDBJ databases">
        <authorList>
            <person name="Morales-Cruz A."/>
            <person name="Amrine K.C."/>
            <person name="Cantu D."/>
        </authorList>
    </citation>
    <scope>NUCLEOTIDE SEQUENCE [LARGE SCALE GENOMIC DNA]</scope>
    <source>
        <strain evidence="9">UCRPC4</strain>
    </source>
</reference>
<feature type="transmembrane region" description="Helical" evidence="7">
    <location>
        <begin position="191"/>
        <end position="210"/>
    </location>
</feature>
<dbReference type="PANTHER" id="PTHR22950:SF567">
    <property type="entry name" value="AMINO ACID TRANSPORTER TRANSMEMBRANE DOMAIN-CONTAINING PROTEIN"/>
    <property type="match status" value="1"/>
</dbReference>
<feature type="transmembrane region" description="Helical" evidence="7">
    <location>
        <begin position="359"/>
        <end position="383"/>
    </location>
</feature>
<feature type="transmembrane region" description="Helical" evidence="7">
    <location>
        <begin position="319"/>
        <end position="338"/>
    </location>
</feature>
<keyword evidence="5 7" id="KW-0472">Membrane</keyword>
<feature type="transmembrane region" description="Helical" evidence="7">
    <location>
        <begin position="125"/>
        <end position="147"/>
    </location>
</feature>
<evidence type="ECO:0000256" key="3">
    <source>
        <dbReference type="ARBA" id="ARBA00022692"/>
    </source>
</evidence>
<name>A0A0G2GQ00_PHACM</name>